<feature type="transmembrane region" description="Helical" evidence="7">
    <location>
        <begin position="94"/>
        <end position="112"/>
    </location>
</feature>
<feature type="transmembrane region" description="Helical" evidence="7">
    <location>
        <begin position="255"/>
        <end position="280"/>
    </location>
</feature>
<feature type="transmembrane region" description="Helical" evidence="7">
    <location>
        <begin position="193"/>
        <end position="216"/>
    </location>
</feature>
<keyword evidence="5 7" id="KW-1133">Transmembrane helix</keyword>
<gene>
    <name evidence="8" type="ORF">HN018_16370</name>
</gene>
<dbReference type="Proteomes" id="UP000500767">
    <property type="component" value="Chromosome"/>
</dbReference>
<feature type="transmembrane region" description="Helical" evidence="7">
    <location>
        <begin position="373"/>
        <end position="393"/>
    </location>
</feature>
<accession>A0A6M8HST0</accession>
<feature type="transmembrane region" description="Helical" evidence="7">
    <location>
        <begin position="349"/>
        <end position="366"/>
    </location>
</feature>
<keyword evidence="2" id="KW-0813">Transport</keyword>
<dbReference type="GO" id="GO:0015086">
    <property type="term" value="F:cadmium ion transmembrane transporter activity"/>
    <property type="evidence" value="ECO:0007669"/>
    <property type="project" value="TreeGrafter"/>
</dbReference>
<dbReference type="PANTHER" id="PTHR11706:SF33">
    <property type="entry name" value="NATURAL RESISTANCE-ASSOCIATED MACROPHAGE PROTEIN 2"/>
    <property type="match status" value="1"/>
</dbReference>
<dbReference type="InterPro" id="IPR001046">
    <property type="entry name" value="NRAMP_fam"/>
</dbReference>
<evidence type="ECO:0000256" key="7">
    <source>
        <dbReference type="SAM" id="Phobius"/>
    </source>
</evidence>
<evidence type="ECO:0000256" key="1">
    <source>
        <dbReference type="ARBA" id="ARBA00004141"/>
    </source>
</evidence>
<dbReference type="RefSeq" id="WP_239478752.1">
    <property type="nucleotide sequence ID" value="NZ_CP053708.1"/>
</dbReference>
<dbReference type="Pfam" id="PF01566">
    <property type="entry name" value="Nramp"/>
    <property type="match status" value="1"/>
</dbReference>
<sequence length="435" mass="46372">MTNMPVGPAPGDDLVKQPERPRLLQVMGPGLITGASDDDPSGIATYSQAGAQFGYNLGWTLLFTWPLMCAIQEVSARIGRVTGRGIAGNLLHHYPAWLVTLVLAALVVANVINLGADLGAMGAALNLVIGGPLFLYVLGFGLLSIVLEVFVRYSRYVSILKWLALSLFSYVAVALVVHVPWGTVLYRMVAPHIVLNAGYLTVVVALLGTTISPYLFFWQAEEEVEEIGEHPGTLPLRTDPTSADREFQRIRIDTWIGMGLSNLVALFIMTTAAAVLNAHGITDIQTSSQAALALKPIAGRFAFELFAIGIIGTGLLAIPVLAGSTAYAVGETLGWTVGLAHPVGRARSFYAVLCVSILLGCVMNVIHIDPVKALFWSAVINGVAAVPIMVLMMHLSSRHDIMGRFVLPPVLRTIGWIATATMAAAAIGMFATMGM</sequence>
<feature type="transmembrane region" description="Helical" evidence="7">
    <location>
        <begin position="413"/>
        <end position="433"/>
    </location>
</feature>
<protein>
    <submittedName>
        <fullName evidence="8">Divalent metal cation transporter</fullName>
    </submittedName>
</protein>
<comment type="subcellular location">
    <subcellularLocation>
        <location evidence="1">Membrane</location>
        <topology evidence="1">Multi-pass membrane protein</topology>
    </subcellularLocation>
</comment>
<evidence type="ECO:0000256" key="5">
    <source>
        <dbReference type="ARBA" id="ARBA00022989"/>
    </source>
</evidence>
<dbReference type="KEGG" id="lck:HN018_16370"/>
<evidence type="ECO:0000313" key="8">
    <source>
        <dbReference type="EMBL" id="QKE91410.1"/>
    </source>
</evidence>
<name>A0A6M8HST0_9PROT</name>
<dbReference type="PANTHER" id="PTHR11706">
    <property type="entry name" value="SOLUTE CARRIER PROTEIN FAMILY 11 MEMBER"/>
    <property type="match status" value="1"/>
</dbReference>
<feature type="transmembrane region" description="Helical" evidence="7">
    <location>
        <begin position="159"/>
        <end position="181"/>
    </location>
</feature>
<proteinExistence type="predicted"/>
<keyword evidence="3 7" id="KW-0812">Transmembrane</keyword>
<evidence type="ECO:0000256" key="2">
    <source>
        <dbReference type="ARBA" id="ARBA00022448"/>
    </source>
</evidence>
<keyword evidence="6 7" id="KW-0472">Membrane</keyword>
<dbReference type="EMBL" id="CP053708">
    <property type="protein sequence ID" value="QKE91410.1"/>
    <property type="molecule type" value="Genomic_DNA"/>
</dbReference>
<dbReference type="GO" id="GO:0015293">
    <property type="term" value="F:symporter activity"/>
    <property type="evidence" value="ECO:0007669"/>
    <property type="project" value="UniProtKB-KW"/>
</dbReference>
<organism evidence="8 9">
    <name type="scientific">Lichenicola cladoniae</name>
    <dbReference type="NCBI Taxonomy" id="1484109"/>
    <lineage>
        <taxon>Bacteria</taxon>
        <taxon>Pseudomonadati</taxon>
        <taxon>Pseudomonadota</taxon>
        <taxon>Alphaproteobacteria</taxon>
        <taxon>Acetobacterales</taxon>
        <taxon>Acetobacteraceae</taxon>
        <taxon>Lichenicola</taxon>
    </lineage>
</organism>
<keyword evidence="9" id="KW-1185">Reference proteome</keyword>
<dbReference type="GO" id="GO:0005886">
    <property type="term" value="C:plasma membrane"/>
    <property type="evidence" value="ECO:0007669"/>
    <property type="project" value="TreeGrafter"/>
</dbReference>
<dbReference type="GO" id="GO:0034755">
    <property type="term" value="P:iron ion transmembrane transport"/>
    <property type="evidence" value="ECO:0007669"/>
    <property type="project" value="TreeGrafter"/>
</dbReference>
<evidence type="ECO:0000256" key="6">
    <source>
        <dbReference type="ARBA" id="ARBA00023136"/>
    </source>
</evidence>
<dbReference type="AlphaFoldDB" id="A0A6M8HST0"/>
<feature type="transmembrane region" description="Helical" evidence="7">
    <location>
        <begin position="124"/>
        <end position="147"/>
    </location>
</feature>
<feature type="transmembrane region" description="Helical" evidence="7">
    <location>
        <begin position="301"/>
        <end position="329"/>
    </location>
</feature>
<evidence type="ECO:0000256" key="4">
    <source>
        <dbReference type="ARBA" id="ARBA00022847"/>
    </source>
</evidence>
<dbReference type="GO" id="GO:0005384">
    <property type="term" value="F:manganese ion transmembrane transporter activity"/>
    <property type="evidence" value="ECO:0007669"/>
    <property type="project" value="TreeGrafter"/>
</dbReference>
<reference evidence="8 9" key="1">
    <citation type="journal article" date="2014" name="World J. Microbiol. Biotechnol.">
        <title>Biodiversity and physiological characteristics of Antarctic and Arctic lichens-associated bacteria.</title>
        <authorList>
            <person name="Lee Y.M."/>
            <person name="Kim E.H."/>
            <person name="Lee H.K."/>
            <person name="Hong S.G."/>
        </authorList>
    </citation>
    <scope>NUCLEOTIDE SEQUENCE [LARGE SCALE GENOMIC DNA]</scope>
    <source>
        <strain evidence="8 9">PAMC 26569</strain>
    </source>
</reference>
<keyword evidence="4" id="KW-0769">Symport</keyword>
<evidence type="ECO:0000256" key="3">
    <source>
        <dbReference type="ARBA" id="ARBA00022692"/>
    </source>
</evidence>
<evidence type="ECO:0000313" key="9">
    <source>
        <dbReference type="Proteomes" id="UP000500767"/>
    </source>
</evidence>